<evidence type="ECO:0000313" key="9">
    <source>
        <dbReference type="EMBL" id="JAT55642.1"/>
    </source>
</evidence>
<evidence type="ECO:0000256" key="5">
    <source>
        <dbReference type="ARBA" id="ARBA00023163"/>
    </source>
</evidence>
<evidence type="ECO:0000256" key="1">
    <source>
        <dbReference type="ARBA" id="ARBA00004123"/>
    </source>
</evidence>
<dbReference type="Gene3D" id="1.10.10.60">
    <property type="entry name" value="Homeodomain-like"/>
    <property type="match status" value="1"/>
</dbReference>
<feature type="region of interest" description="Disordered" evidence="7">
    <location>
        <begin position="294"/>
        <end position="316"/>
    </location>
</feature>
<dbReference type="GO" id="GO:0005634">
    <property type="term" value="C:nucleus"/>
    <property type="evidence" value="ECO:0007669"/>
    <property type="project" value="UniProtKB-SubCell"/>
</dbReference>
<evidence type="ECO:0000256" key="2">
    <source>
        <dbReference type="ARBA" id="ARBA00022473"/>
    </source>
</evidence>
<feature type="domain" description="Myb-like" evidence="8">
    <location>
        <begin position="147"/>
        <end position="198"/>
    </location>
</feature>
<sequence length="359" mass="39379">MRTGTETSTLPAGLAGLSLRITPPVISVPGTAGVGGNEDLKLSMAFGGDRNNSTIDSGGSGGGGDDRWLLHPEGVPNPHCAEPMLSLGFDTAGLDCRAGHQPQPSHHLHQLHLPHHHHLHRPQMLGREFKRSSRSSMGGKRSIRAPRMRWTTSLHAHFVHAVELLGGHERATPKSVLELMNVKDLTLAHVKSHLQMYRTVKSTDRRAGHGQEDMRLNQSTGMVRELEGGLLCERNQINSSYTQNSPTPTAPQPKSPRIHHSTVEKNAWSTTRIPGNESVQAYLRYNSFKNDDPKVDECQDSLNASSSGSEGVYQASSSSSDIDATVLLHKPPNLEFTLGRQSWQMEYVEPTKELTLLKC</sequence>
<keyword evidence="5" id="KW-0804">Transcription</keyword>
<name>A0A1D1YLY9_9ARAE</name>
<dbReference type="Pfam" id="PF00249">
    <property type="entry name" value="Myb_DNA-binding"/>
    <property type="match status" value="1"/>
</dbReference>
<dbReference type="AlphaFoldDB" id="A0A1D1YLY9"/>
<gene>
    <name evidence="9" type="primary">KAN4_0</name>
    <name evidence="9" type="ORF">g.69603</name>
</gene>
<evidence type="ECO:0000256" key="4">
    <source>
        <dbReference type="ARBA" id="ARBA00023015"/>
    </source>
</evidence>
<dbReference type="GO" id="GO:0000976">
    <property type="term" value="F:transcription cis-regulatory region binding"/>
    <property type="evidence" value="ECO:0007669"/>
    <property type="project" value="InterPro"/>
</dbReference>
<feature type="compositionally biased region" description="Polar residues" evidence="7">
    <location>
        <begin position="300"/>
        <end position="316"/>
    </location>
</feature>
<accession>A0A1D1YLY9</accession>
<dbReference type="SUPFAM" id="SSF46689">
    <property type="entry name" value="Homeodomain-like"/>
    <property type="match status" value="1"/>
</dbReference>
<dbReference type="NCBIfam" id="TIGR01557">
    <property type="entry name" value="myb_SHAQKYF"/>
    <property type="match status" value="1"/>
</dbReference>
<keyword evidence="6" id="KW-0539">Nucleus</keyword>
<keyword evidence="3" id="KW-0221">Differentiation</keyword>
<reference evidence="9" key="1">
    <citation type="submission" date="2015-07" db="EMBL/GenBank/DDBJ databases">
        <title>Transcriptome Assembly of Anthurium amnicola.</title>
        <authorList>
            <person name="Suzuki J."/>
        </authorList>
    </citation>
    <scope>NUCLEOTIDE SEQUENCE</scope>
</reference>
<evidence type="ECO:0000259" key="8">
    <source>
        <dbReference type="Pfam" id="PF00249"/>
    </source>
</evidence>
<dbReference type="InterPro" id="IPR044847">
    <property type="entry name" value="KAN_fam"/>
</dbReference>
<dbReference type="InterPro" id="IPR001005">
    <property type="entry name" value="SANT/Myb"/>
</dbReference>
<dbReference type="GO" id="GO:0006355">
    <property type="term" value="P:regulation of DNA-templated transcription"/>
    <property type="evidence" value="ECO:0007669"/>
    <property type="project" value="InterPro"/>
</dbReference>
<dbReference type="GO" id="GO:0010158">
    <property type="term" value="P:abaxial cell fate specification"/>
    <property type="evidence" value="ECO:0007669"/>
    <property type="project" value="InterPro"/>
</dbReference>
<evidence type="ECO:0000256" key="7">
    <source>
        <dbReference type="SAM" id="MobiDB-lite"/>
    </source>
</evidence>
<evidence type="ECO:0000256" key="3">
    <source>
        <dbReference type="ARBA" id="ARBA00022782"/>
    </source>
</evidence>
<protein>
    <submittedName>
        <fullName evidence="9">Putative transcription factor KAN4</fullName>
    </submittedName>
</protein>
<dbReference type="FunFam" id="1.10.10.60:FF:000002">
    <property type="entry name" value="Myb family transcription factor"/>
    <property type="match status" value="1"/>
</dbReference>
<organism evidence="9">
    <name type="scientific">Anthurium amnicola</name>
    <dbReference type="NCBI Taxonomy" id="1678845"/>
    <lineage>
        <taxon>Eukaryota</taxon>
        <taxon>Viridiplantae</taxon>
        <taxon>Streptophyta</taxon>
        <taxon>Embryophyta</taxon>
        <taxon>Tracheophyta</taxon>
        <taxon>Spermatophyta</taxon>
        <taxon>Magnoliopsida</taxon>
        <taxon>Liliopsida</taxon>
        <taxon>Araceae</taxon>
        <taxon>Pothoideae</taxon>
        <taxon>Potheae</taxon>
        <taxon>Anthurium</taxon>
    </lineage>
</organism>
<dbReference type="InterPro" id="IPR006447">
    <property type="entry name" value="Myb_dom_plants"/>
</dbReference>
<dbReference type="InterPro" id="IPR009057">
    <property type="entry name" value="Homeodomain-like_sf"/>
</dbReference>
<proteinExistence type="predicted"/>
<feature type="region of interest" description="Disordered" evidence="7">
    <location>
        <begin position="239"/>
        <end position="270"/>
    </location>
</feature>
<dbReference type="EMBL" id="GDJX01012294">
    <property type="protein sequence ID" value="JAT55642.1"/>
    <property type="molecule type" value="Transcribed_RNA"/>
</dbReference>
<dbReference type="PANTHER" id="PTHR31496">
    <property type="entry name" value="TRANSCRIPTION FACTOR KAN2-RELATED"/>
    <property type="match status" value="1"/>
</dbReference>
<keyword evidence="2" id="KW-0217">Developmental protein</keyword>
<evidence type="ECO:0000256" key="6">
    <source>
        <dbReference type="ARBA" id="ARBA00023242"/>
    </source>
</evidence>
<dbReference type="PANTHER" id="PTHR31496:SF25">
    <property type="entry name" value="TRANSCRIPTION FACTOR KAN3-RELATED"/>
    <property type="match status" value="1"/>
</dbReference>
<keyword evidence="4" id="KW-0805">Transcription regulation</keyword>
<comment type="subcellular location">
    <subcellularLocation>
        <location evidence="1">Nucleus</location>
    </subcellularLocation>
</comment>